<evidence type="ECO:0000313" key="4">
    <source>
        <dbReference type="Proteomes" id="UP000267096"/>
    </source>
</evidence>
<reference evidence="5" key="1">
    <citation type="submission" date="2017-02" db="UniProtKB">
        <authorList>
            <consortium name="WormBaseParasite"/>
        </authorList>
    </citation>
    <scope>IDENTIFICATION</scope>
</reference>
<evidence type="ECO:0000313" key="3">
    <source>
        <dbReference type="EMBL" id="VDK47339.1"/>
    </source>
</evidence>
<dbReference type="EMBL" id="UYRR01031186">
    <property type="protein sequence ID" value="VDK47339.1"/>
    <property type="molecule type" value="Genomic_DNA"/>
</dbReference>
<dbReference type="Proteomes" id="UP000267096">
    <property type="component" value="Unassembled WGS sequence"/>
</dbReference>
<dbReference type="SUPFAM" id="SSF160696">
    <property type="entry name" value="BTG domain-like"/>
    <property type="match status" value="1"/>
</dbReference>
<protein>
    <submittedName>
        <fullName evidence="5">Anti_prolifrtn domain-containing protein</fullName>
    </submittedName>
</protein>
<keyword evidence="4" id="KW-1185">Reference proteome</keyword>
<accession>A0A0M3JX92</accession>
<sequence>MSIFVEHLANGLLVRYATSWNIENPSEGADERAIRINTPNGTTDLVKQICVALSIDFERFVAAFPTGLVVYWNAGEVFCRIAGIRTKLIIWPAFRCSTFAATRFGSRKAQPDFEALKRIQYTAIRAPFDIDSNDNSTSNSSSTTNCSCNDAGHATVSQQPSWLIHCVISVLIDEFGKSKGFG</sequence>
<name>A0A0M3JX92_ANISI</name>
<dbReference type="AlphaFoldDB" id="A0A0M3JX92"/>
<feature type="domain" description="Anti-proliferative protein" evidence="2">
    <location>
        <begin position="2"/>
        <end position="82"/>
    </location>
</feature>
<evidence type="ECO:0000256" key="1">
    <source>
        <dbReference type="ARBA" id="ARBA00007989"/>
    </source>
</evidence>
<gene>
    <name evidence="3" type="ORF">ASIM_LOCUS12421</name>
</gene>
<dbReference type="Pfam" id="PF07742">
    <property type="entry name" value="BTG"/>
    <property type="match status" value="1"/>
</dbReference>
<dbReference type="OrthoDB" id="19928at2759"/>
<dbReference type="InterPro" id="IPR036054">
    <property type="entry name" value="BTG-like_sf"/>
</dbReference>
<evidence type="ECO:0000313" key="5">
    <source>
        <dbReference type="WBParaSite" id="ASIM_0001295501-mRNA-1"/>
    </source>
</evidence>
<proteinExistence type="inferred from homology"/>
<evidence type="ECO:0000259" key="2">
    <source>
        <dbReference type="Pfam" id="PF07742"/>
    </source>
</evidence>
<dbReference type="Gene3D" id="3.90.640.90">
    <property type="entry name" value="Anti-proliferative protein, N-terminal domain"/>
    <property type="match status" value="1"/>
</dbReference>
<dbReference type="InterPro" id="IPR002087">
    <property type="entry name" value="Anti_prolifrtn"/>
</dbReference>
<dbReference type="WBParaSite" id="ASIM_0001295501-mRNA-1">
    <property type="protein sequence ID" value="ASIM_0001295501-mRNA-1"/>
    <property type="gene ID" value="ASIM_0001295501"/>
</dbReference>
<organism evidence="5">
    <name type="scientific">Anisakis simplex</name>
    <name type="common">Herring worm</name>
    <dbReference type="NCBI Taxonomy" id="6269"/>
    <lineage>
        <taxon>Eukaryota</taxon>
        <taxon>Metazoa</taxon>
        <taxon>Ecdysozoa</taxon>
        <taxon>Nematoda</taxon>
        <taxon>Chromadorea</taxon>
        <taxon>Rhabditida</taxon>
        <taxon>Spirurina</taxon>
        <taxon>Ascaridomorpha</taxon>
        <taxon>Ascaridoidea</taxon>
        <taxon>Anisakidae</taxon>
        <taxon>Anisakis</taxon>
        <taxon>Anisakis simplex complex</taxon>
    </lineage>
</organism>
<comment type="similarity">
    <text evidence="1">Belongs to the BTG family.</text>
</comment>
<reference evidence="3 4" key="2">
    <citation type="submission" date="2018-11" db="EMBL/GenBank/DDBJ databases">
        <authorList>
            <consortium name="Pathogen Informatics"/>
        </authorList>
    </citation>
    <scope>NUCLEOTIDE SEQUENCE [LARGE SCALE GENOMIC DNA]</scope>
</reference>